<dbReference type="EMBL" id="JAHBAY010000004">
    <property type="protein sequence ID" value="MBT0769301.1"/>
    <property type="molecule type" value="Genomic_DNA"/>
</dbReference>
<evidence type="ECO:0000313" key="12">
    <source>
        <dbReference type="Proteomes" id="UP001197247"/>
    </source>
</evidence>
<comment type="catalytic activity">
    <reaction evidence="1">
        <text>ATP + protein L-histidine = ADP + protein N-phospho-L-histidine.</text>
        <dbReference type="EC" id="2.7.13.3"/>
    </reaction>
</comment>
<dbReference type="EC" id="2.7.13.3" evidence="2"/>
<dbReference type="RefSeq" id="WP_214155607.1">
    <property type="nucleotide sequence ID" value="NZ_JAHBAY010000004.1"/>
</dbReference>
<evidence type="ECO:0000256" key="8">
    <source>
        <dbReference type="ARBA" id="ARBA00023012"/>
    </source>
</evidence>
<protein>
    <recommendedName>
        <fullName evidence="2">histidine kinase</fullName>
        <ecNumber evidence="2">2.7.13.3</ecNumber>
    </recommendedName>
</protein>
<keyword evidence="6 11" id="KW-0418">Kinase</keyword>
<keyword evidence="9" id="KW-1133">Transmembrane helix</keyword>
<evidence type="ECO:0000256" key="6">
    <source>
        <dbReference type="ARBA" id="ARBA00022777"/>
    </source>
</evidence>
<name>A0ABS5TGH6_9ACTN</name>
<sequence>MRLNPFPPLARGLAALTDPLLDRLVDSGRRPARRWQLRLVLLVTVALYWIAFGTAQLTYDTRVAGTGPMFFVALVIALPFAFVLTRPMPALLFSVASAFVLALVLPQEQRAVWPWEVVQGLIVFVLLFATGVTRTVREGAVAWLLTSALFWWGLPPGERGGWAVGLGAILLIGVLTGRLLRTRQDLRRQTEVSEVERDRRIVLEERARLARDLHDIVAHHMSLVVVQAETAPYRVPEIGDAARDELLSISGTARSALAETRALLAVLRQENVEAEDAPQPGLHRLGELIETTRRAGVRLDVDISGDLDGLREGRSLAGFRIAQEALANAARHAPGTPVRLRARGDGRGVELTVVSLSGPGGAPAEPGHGIVGMRERAVAAGGRIEVGPTAEGFAVHLVLPADAEGQA</sequence>
<proteinExistence type="predicted"/>
<organism evidence="11 12">
    <name type="scientific">Kineosporia corallincola</name>
    <dbReference type="NCBI Taxonomy" id="2835133"/>
    <lineage>
        <taxon>Bacteria</taxon>
        <taxon>Bacillati</taxon>
        <taxon>Actinomycetota</taxon>
        <taxon>Actinomycetes</taxon>
        <taxon>Kineosporiales</taxon>
        <taxon>Kineosporiaceae</taxon>
        <taxon>Kineosporia</taxon>
    </lineage>
</organism>
<keyword evidence="12" id="KW-1185">Reference proteome</keyword>
<reference evidence="11 12" key="1">
    <citation type="submission" date="2021-05" db="EMBL/GenBank/DDBJ databases">
        <title>Kineosporia and Streptomyces sp. nov. two new marine actinobacteria isolated from Coral.</title>
        <authorList>
            <person name="Buangrab K."/>
            <person name="Sutthacheep M."/>
            <person name="Yeemin T."/>
            <person name="Harunari E."/>
            <person name="Igarashi Y."/>
            <person name="Kanchanasin P."/>
            <person name="Tanasupawat S."/>
            <person name="Phongsopitanun W."/>
        </authorList>
    </citation>
    <scope>NUCLEOTIDE SEQUENCE [LARGE SCALE GENOMIC DNA]</scope>
    <source>
        <strain evidence="11 12">J2-2</strain>
    </source>
</reference>
<feature type="transmembrane region" description="Helical" evidence="9">
    <location>
        <begin position="136"/>
        <end position="154"/>
    </location>
</feature>
<evidence type="ECO:0000256" key="2">
    <source>
        <dbReference type="ARBA" id="ARBA00012438"/>
    </source>
</evidence>
<dbReference type="PANTHER" id="PTHR24421">
    <property type="entry name" value="NITRATE/NITRITE SENSOR PROTEIN NARX-RELATED"/>
    <property type="match status" value="1"/>
</dbReference>
<dbReference type="Gene3D" id="1.20.5.1930">
    <property type="match status" value="1"/>
</dbReference>
<evidence type="ECO:0000259" key="10">
    <source>
        <dbReference type="Pfam" id="PF07730"/>
    </source>
</evidence>
<evidence type="ECO:0000256" key="4">
    <source>
        <dbReference type="ARBA" id="ARBA00022679"/>
    </source>
</evidence>
<feature type="transmembrane region" description="Helical" evidence="9">
    <location>
        <begin position="90"/>
        <end position="106"/>
    </location>
</feature>
<evidence type="ECO:0000313" key="11">
    <source>
        <dbReference type="EMBL" id="MBT0769301.1"/>
    </source>
</evidence>
<gene>
    <name evidence="11" type="ORF">KIH74_10240</name>
</gene>
<keyword evidence="4" id="KW-0808">Transferase</keyword>
<feature type="domain" description="Signal transduction histidine kinase subgroup 3 dimerisation and phosphoacceptor" evidence="10">
    <location>
        <begin position="205"/>
        <end position="270"/>
    </location>
</feature>
<dbReference type="InterPro" id="IPR036890">
    <property type="entry name" value="HATPase_C_sf"/>
</dbReference>
<dbReference type="Gene3D" id="3.30.565.10">
    <property type="entry name" value="Histidine kinase-like ATPase, C-terminal domain"/>
    <property type="match status" value="1"/>
</dbReference>
<dbReference type="GO" id="GO:0016301">
    <property type="term" value="F:kinase activity"/>
    <property type="evidence" value="ECO:0007669"/>
    <property type="project" value="UniProtKB-KW"/>
</dbReference>
<evidence type="ECO:0000256" key="9">
    <source>
        <dbReference type="SAM" id="Phobius"/>
    </source>
</evidence>
<keyword evidence="9" id="KW-0812">Transmembrane</keyword>
<keyword evidence="8" id="KW-0902">Two-component regulatory system</keyword>
<feature type="transmembrane region" description="Helical" evidence="9">
    <location>
        <begin position="65"/>
        <end position="83"/>
    </location>
</feature>
<keyword evidence="9" id="KW-0472">Membrane</keyword>
<keyword evidence="7" id="KW-0067">ATP-binding</keyword>
<dbReference type="PANTHER" id="PTHR24421:SF10">
    <property type="entry name" value="NITRATE_NITRITE SENSOR PROTEIN NARQ"/>
    <property type="match status" value="1"/>
</dbReference>
<evidence type="ECO:0000256" key="3">
    <source>
        <dbReference type="ARBA" id="ARBA00022553"/>
    </source>
</evidence>
<comment type="caution">
    <text evidence="11">The sequence shown here is derived from an EMBL/GenBank/DDBJ whole genome shotgun (WGS) entry which is preliminary data.</text>
</comment>
<evidence type="ECO:0000256" key="7">
    <source>
        <dbReference type="ARBA" id="ARBA00022840"/>
    </source>
</evidence>
<dbReference type="InterPro" id="IPR050482">
    <property type="entry name" value="Sensor_HK_TwoCompSys"/>
</dbReference>
<evidence type="ECO:0000256" key="1">
    <source>
        <dbReference type="ARBA" id="ARBA00000085"/>
    </source>
</evidence>
<dbReference type="SUPFAM" id="SSF55874">
    <property type="entry name" value="ATPase domain of HSP90 chaperone/DNA topoisomerase II/histidine kinase"/>
    <property type="match status" value="1"/>
</dbReference>
<dbReference type="Proteomes" id="UP001197247">
    <property type="component" value="Unassembled WGS sequence"/>
</dbReference>
<dbReference type="Pfam" id="PF07730">
    <property type="entry name" value="HisKA_3"/>
    <property type="match status" value="1"/>
</dbReference>
<evidence type="ECO:0000256" key="5">
    <source>
        <dbReference type="ARBA" id="ARBA00022741"/>
    </source>
</evidence>
<dbReference type="CDD" id="cd16917">
    <property type="entry name" value="HATPase_UhpB-NarQ-NarX-like"/>
    <property type="match status" value="1"/>
</dbReference>
<accession>A0ABS5TGH6</accession>
<keyword evidence="5" id="KW-0547">Nucleotide-binding</keyword>
<dbReference type="InterPro" id="IPR011712">
    <property type="entry name" value="Sig_transdc_His_kin_sub3_dim/P"/>
</dbReference>
<feature type="transmembrane region" description="Helical" evidence="9">
    <location>
        <begin position="39"/>
        <end position="59"/>
    </location>
</feature>
<keyword evidence="3" id="KW-0597">Phosphoprotein</keyword>
<feature type="transmembrane region" description="Helical" evidence="9">
    <location>
        <begin position="160"/>
        <end position="180"/>
    </location>
</feature>
<feature type="transmembrane region" description="Helical" evidence="9">
    <location>
        <begin position="112"/>
        <end position="129"/>
    </location>
</feature>